<protein>
    <submittedName>
        <fullName evidence="1">Uncharacterized protein</fullName>
    </submittedName>
</protein>
<organism evidence="1 2">
    <name type="scientific">Rhizophagus clarus</name>
    <dbReference type="NCBI Taxonomy" id="94130"/>
    <lineage>
        <taxon>Eukaryota</taxon>
        <taxon>Fungi</taxon>
        <taxon>Fungi incertae sedis</taxon>
        <taxon>Mucoromycota</taxon>
        <taxon>Glomeromycotina</taxon>
        <taxon>Glomeromycetes</taxon>
        <taxon>Glomerales</taxon>
        <taxon>Glomeraceae</taxon>
        <taxon>Rhizophagus</taxon>
    </lineage>
</organism>
<evidence type="ECO:0000313" key="2">
    <source>
        <dbReference type="Proteomes" id="UP000615446"/>
    </source>
</evidence>
<dbReference type="Proteomes" id="UP000615446">
    <property type="component" value="Unassembled WGS sequence"/>
</dbReference>
<proteinExistence type="predicted"/>
<reference evidence="1" key="1">
    <citation type="submission" date="2019-10" db="EMBL/GenBank/DDBJ databases">
        <title>Conservation and host-specific expression of non-tandemly repeated heterogenous ribosome RNA gene in arbuscular mycorrhizal fungi.</title>
        <authorList>
            <person name="Maeda T."/>
            <person name="Kobayashi Y."/>
            <person name="Nakagawa T."/>
            <person name="Ezawa T."/>
            <person name="Yamaguchi K."/>
            <person name="Bino T."/>
            <person name="Nishimoto Y."/>
            <person name="Shigenobu S."/>
            <person name="Kawaguchi M."/>
        </authorList>
    </citation>
    <scope>NUCLEOTIDE SEQUENCE</scope>
    <source>
        <strain evidence="1">HR1</strain>
    </source>
</reference>
<evidence type="ECO:0000313" key="1">
    <source>
        <dbReference type="EMBL" id="GES92596.1"/>
    </source>
</evidence>
<accession>A0A8H3LUY6</accession>
<dbReference type="AlphaFoldDB" id="A0A8H3LUY6"/>
<dbReference type="EMBL" id="BLAL01000215">
    <property type="protein sequence ID" value="GES92596.1"/>
    <property type="molecule type" value="Genomic_DNA"/>
</dbReference>
<sequence>MPKYVKQVTIIIFIFFFFKKKKYNNNDPFQFEKQQWSKKIMWGNCICLKNKKKKNSLFFYPNMVKTFKEKNVSM</sequence>
<comment type="caution">
    <text evidence="1">The sequence shown here is derived from an EMBL/GenBank/DDBJ whole genome shotgun (WGS) entry which is preliminary data.</text>
</comment>
<name>A0A8H3LUY6_9GLOM</name>
<gene>
    <name evidence="1" type="ORF">RCL2_001936800</name>
</gene>